<evidence type="ECO:0000313" key="2">
    <source>
        <dbReference type="Proteomes" id="UP000593572"/>
    </source>
</evidence>
<sequence>MVMSRRVLLQKHWLSYWHWNSLGSLVYLGSCLKGTLCM</sequence>
<gene>
    <name evidence="1" type="ORF">Golob_001147</name>
</gene>
<dbReference type="AlphaFoldDB" id="A0A7J8NAE0"/>
<accession>A0A7J8NAE0</accession>
<comment type="caution">
    <text evidence="1">The sequence shown here is derived from an EMBL/GenBank/DDBJ whole genome shotgun (WGS) entry which is preliminary data.</text>
</comment>
<proteinExistence type="predicted"/>
<keyword evidence="2" id="KW-1185">Reference proteome</keyword>
<dbReference type="EMBL" id="JABEZX010000013">
    <property type="protein sequence ID" value="MBA0573899.1"/>
    <property type="molecule type" value="Genomic_DNA"/>
</dbReference>
<organism evidence="1 2">
    <name type="scientific">Gossypium lobatum</name>
    <dbReference type="NCBI Taxonomy" id="34289"/>
    <lineage>
        <taxon>Eukaryota</taxon>
        <taxon>Viridiplantae</taxon>
        <taxon>Streptophyta</taxon>
        <taxon>Embryophyta</taxon>
        <taxon>Tracheophyta</taxon>
        <taxon>Spermatophyta</taxon>
        <taxon>Magnoliopsida</taxon>
        <taxon>eudicotyledons</taxon>
        <taxon>Gunneridae</taxon>
        <taxon>Pentapetalae</taxon>
        <taxon>rosids</taxon>
        <taxon>malvids</taxon>
        <taxon>Malvales</taxon>
        <taxon>Malvaceae</taxon>
        <taxon>Malvoideae</taxon>
        <taxon>Gossypium</taxon>
    </lineage>
</organism>
<evidence type="ECO:0000313" key="1">
    <source>
        <dbReference type="EMBL" id="MBA0573899.1"/>
    </source>
</evidence>
<reference evidence="1 2" key="1">
    <citation type="journal article" date="2019" name="Genome Biol. Evol.">
        <title>Insights into the evolution of the New World diploid cottons (Gossypium, subgenus Houzingenia) based on genome sequencing.</title>
        <authorList>
            <person name="Grover C.E."/>
            <person name="Arick M.A. 2nd"/>
            <person name="Thrash A."/>
            <person name="Conover J.L."/>
            <person name="Sanders W.S."/>
            <person name="Peterson D.G."/>
            <person name="Frelichowski J.E."/>
            <person name="Scheffler J.A."/>
            <person name="Scheffler B.E."/>
            <person name="Wendel J.F."/>
        </authorList>
    </citation>
    <scope>NUCLEOTIDE SEQUENCE [LARGE SCALE GENOMIC DNA]</scope>
    <source>
        <strain evidence="1">157</strain>
        <tissue evidence="1">Leaf</tissue>
    </source>
</reference>
<protein>
    <submittedName>
        <fullName evidence="1">Uncharacterized protein</fullName>
    </submittedName>
</protein>
<dbReference type="Proteomes" id="UP000593572">
    <property type="component" value="Unassembled WGS sequence"/>
</dbReference>
<name>A0A7J8NAE0_9ROSI</name>